<geneLocation type="mitochondrion" evidence="1"/>
<accession>A0A1Y0B0Q2</accession>
<sequence>MIIFMGGRSRFPLFTGYYSSFLAPWYYSETANISSLNRSLLSLDCSFSSLCIKSVSPGRAHCQMLQFPFCQ</sequence>
<name>A0A1Y0B0Q2_9LAMI</name>
<keyword evidence="1" id="KW-0496">Mitochondrion</keyword>
<gene>
    <name evidence="1" type="ORF">AEK19_MT0736</name>
</gene>
<dbReference type="EMBL" id="KY774314">
    <property type="protein sequence ID" value="ART30980.1"/>
    <property type="molecule type" value="Genomic_DNA"/>
</dbReference>
<proteinExistence type="predicted"/>
<reference evidence="1" key="1">
    <citation type="submission" date="2017-03" db="EMBL/GenBank/DDBJ databases">
        <title>The mitochondrial genome of the carnivorous plant Utricularia reniformis (Lentibulariaceae): structure, comparative analysis and evolutionary landmarks.</title>
        <authorList>
            <person name="Silva S.R."/>
            <person name="Alvarenga D.O."/>
            <person name="Michael T.P."/>
            <person name="Miranda V.F.O."/>
            <person name="Varani A.M."/>
        </authorList>
    </citation>
    <scope>NUCLEOTIDE SEQUENCE</scope>
</reference>
<protein>
    <submittedName>
        <fullName evidence="1">Uncharacterized protein</fullName>
    </submittedName>
</protein>
<dbReference type="AlphaFoldDB" id="A0A1Y0B0Q2"/>
<organism evidence="1">
    <name type="scientific">Utricularia reniformis</name>
    <dbReference type="NCBI Taxonomy" id="192314"/>
    <lineage>
        <taxon>Eukaryota</taxon>
        <taxon>Viridiplantae</taxon>
        <taxon>Streptophyta</taxon>
        <taxon>Embryophyta</taxon>
        <taxon>Tracheophyta</taxon>
        <taxon>Spermatophyta</taxon>
        <taxon>Magnoliopsida</taxon>
        <taxon>eudicotyledons</taxon>
        <taxon>Gunneridae</taxon>
        <taxon>Pentapetalae</taxon>
        <taxon>asterids</taxon>
        <taxon>lamiids</taxon>
        <taxon>Lamiales</taxon>
        <taxon>Lentibulariaceae</taxon>
        <taxon>Utricularia</taxon>
    </lineage>
</organism>
<evidence type="ECO:0000313" key="1">
    <source>
        <dbReference type="EMBL" id="ART30980.1"/>
    </source>
</evidence>